<proteinExistence type="predicted"/>
<reference evidence="2" key="1">
    <citation type="submission" date="2021-07" db="EMBL/GenBank/DDBJ databases">
        <title>Pseudohoeflea marina sp. nov. a polyhydroxyalcanoate-producing bacterium.</title>
        <authorList>
            <person name="Zheng W."/>
            <person name="Yu S."/>
            <person name="Huang Y."/>
        </authorList>
    </citation>
    <scope>NUCLEOTIDE SEQUENCE</scope>
    <source>
        <strain evidence="2">DP4N28-3</strain>
    </source>
</reference>
<comment type="caution">
    <text evidence="2">The sequence shown here is derived from an EMBL/GenBank/DDBJ whole genome shotgun (WGS) entry which is preliminary data.</text>
</comment>
<dbReference type="EMBL" id="JAHWQX010000006">
    <property type="protein sequence ID" value="MBW3099194.1"/>
    <property type="molecule type" value="Genomic_DNA"/>
</dbReference>
<organism evidence="2 3">
    <name type="scientific">Pseudohoeflea coraliihabitans</name>
    <dbReference type="NCBI Taxonomy" id="2860393"/>
    <lineage>
        <taxon>Bacteria</taxon>
        <taxon>Pseudomonadati</taxon>
        <taxon>Pseudomonadota</taxon>
        <taxon>Alphaproteobacteria</taxon>
        <taxon>Hyphomicrobiales</taxon>
        <taxon>Rhizobiaceae</taxon>
        <taxon>Pseudohoeflea</taxon>
    </lineage>
</organism>
<sequence>MGIFDSVGDMIRGVYDPAPSNNNSNSTDEAFKTLISMLYMGPESFLKDGSPSMDDEGDRLPHLLNDMRQAQKQGVTGFSDAMIANLGLDRPAYGYDPQSPLPRSGMAGGTPGGSGQPRPQIDLIRENAPVYENPPAVQPTEPEPEPAPNPPRQYNYGRSNGGGALDNAGAPGFGTFW</sequence>
<evidence type="ECO:0000256" key="1">
    <source>
        <dbReference type="SAM" id="MobiDB-lite"/>
    </source>
</evidence>
<protein>
    <submittedName>
        <fullName evidence="2">Uncharacterized protein</fullName>
    </submittedName>
</protein>
<feature type="compositionally biased region" description="Gly residues" evidence="1">
    <location>
        <begin position="106"/>
        <end position="115"/>
    </location>
</feature>
<gene>
    <name evidence="2" type="ORF">KY465_18080</name>
</gene>
<dbReference type="Proteomes" id="UP001430804">
    <property type="component" value="Unassembled WGS sequence"/>
</dbReference>
<name>A0ABS6WVR7_9HYPH</name>
<keyword evidence="3" id="KW-1185">Reference proteome</keyword>
<accession>A0ABS6WVR7</accession>
<evidence type="ECO:0000313" key="2">
    <source>
        <dbReference type="EMBL" id="MBW3099194.1"/>
    </source>
</evidence>
<feature type="region of interest" description="Disordered" evidence="1">
    <location>
        <begin position="89"/>
        <end position="177"/>
    </location>
</feature>
<dbReference type="RefSeq" id="WP_219203526.1">
    <property type="nucleotide sequence ID" value="NZ_JAHWQX010000006.1"/>
</dbReference>
<evidence type="ECO:0000313" key="3">
    <source>
        <dbReference type="Proteomes" id="UP001430804"/>
    </source>
</evidence>